<name>A0A2C9UMG2_MANES</name>
<accession>A0A2C9UMG2</accession>
<protein>
    <submittedName>
        <fullName evidence="1">Uncharacterized protein</fullName>
    </submittedName>
</protein>
<dbReference type="AlphaFoldDB" id="A0A2C9UMG2"/>
<gene>
    <name evidence="1" type="ORF">MANES_14G166200</name>
</gene>
<sequence>MNQNSQGQLDSPLKLGNNPNLDIDCIALPYLTEDRETYIVNCFNLHRVMDNPFGNKKDEKT</sequence>
<reference evidence="1" key="1">
    <citation type="submission" date="2016-02" db="EMBL/GenBank/DDBJ databases">
        <title>WGS assembly of Manihot esculenta.</title>
        <authorList>
            <person name="Bredeson J.V."/>
            <person name="Prochnik S.E."/>
            <person name="Lyons J.B."/>
            <person name="Schmutz J."/>
            <person name="Grimwood J."/>
            <person name="Vrebalov J."/>
            <person name="Bart R.S."/>
            <person name="Amuge T."/>
            <person name="Ferguson M.E."/>
            <person name="Green R."/>
            <person name="Putnam N."/>
            <person name="Stites J."/>
            <person name="Rounsley S."/>
            <person name="Rokhsar D.S."/>
        </authorList>
    </citation>
    <scope>NUCLEOTIDE SEQUENCE [LARGE SCALE GENOMIC DNA]</scope>
    <source>
        <tissue evidence="1">Leaf</tissue>
    </source>
</reference>
<evidence type="ECO:0000313" key="1">
    <source>
        <dbReference type="EMBL" id="OAY32098.1"/>
    </source>
</evidence>
<dbReference type="EMBL" id="CM004400">
    <property type="protein sequence ID" value="OAY32098.1"/>
    <property type="molecule type" value="Genomic_DNA"/>
</dbReference>
<organism evidence="1">
    <name type="scientific">Manihot esculenta</name>
    <name type="common">Cassava</name>
    <name type="synonym">Jatropha manihot</name>
    <dbReference type="NCBI Taxonomy" id="3983"/>
    <lineage>
        <taxon>Eukaryota</taxon>
        <taxon>Viridiplantae</taxon>
        <taxon>Streptophyta</taxon>
        <taxon>Embryophyta</taxon>
        <taxon>Tracheophyta</taxon>
        <taxon>Spermatophyta</taxon>
        <taxon>Magnoliopsida</taxon>
        <taxon>eudicotyledons</taxon>
        <taxon>Gunneridae</taxon>
        <taxon>Pentapetalae</taxon>
        <taxon>rosids</taxon>
        <taxon>fabids</taxon>
        <taxon>Malpighiales</taxon>
        <taxon>Euphorbiaceae</taxon>
        <taxon>Crotonoideae</taxon>
        <taxon>Manihoteae</taxon>
        <taxon>Manihot</taxon>
    </lineage>
</organism>
<proteinExistence type="predicted"/>